<dbReference type="Proteomes" id="UP000036958">
    <property type="component" value="Unassembled WGS sequence"/>
</dbReference>
<organism evidence="1 2">
    <name type="scientific">Sunxiuqinia dokdonensis</name>
    <dbReference type="NCBI Taxonomy" id="1409788"/>
    <lineage>
        <taxon>Bacteria</taxon>
        <taxon>Pseudomonadati</taxon>
        <taxon>Bacteroidota</taxon>
        <taxon>Bacteroidia</taxon>
        <taxon>Marinilabiliales</taxon>
        <taxon>Prolixibacteraceae</taxon>
        <taxon>Sunxiuqinia</taxon>
    </lineage>
</organism>
<gene>
    <name evidence="1" type="ORF">NC99_36830</name>
</gene>
<dbReference type="OrthoDB" id="1123457at2"/>
<evidence type="ECO:0000313" key="2">
    <source>
        <dbReference type="Proteomes" id="UP000036958"/>
    </source>
</evidence>
<accession>A0A0L8V560</accession>
<name>A0A0L8V560_9BACT</name>
<protein>
    <submittedName>
        <fullName evidence="1">Uncharacterized protein</fullName>
    </submittedName>
</protein>
<proteinExistence type="predicted"/>
<dbReference type="STRING" id="1409788.NC99_36830"/>
<sequence>MFFLGLAGSFMPYLLLMGALFVLTLGVNMKAGAEEEVVAEKTIEYQNPNKQEVKTDNCCHFHQTDENSDKDQRQYQADKQQLDSFTTYSPPGKTIFSLVHHSYSFENYHTYCGLSPPALVS</sequence>
<keyword evidence="2" id="KW-1185">Reference proteome</keyword>
<dbReference type="EMBL" id="LGIA01000184">
    <property type="protein sequence ID" value="KOH43498.1"/>
    <property type="molecule type" value="Genomic_DNA"/>
</dbReference>
<reference evidence="2" key="1">
    <citation type="submission" date="2015-07" db="EMBL/GenBank/DDBJ databases">
        <title>Genome sequencing of Sunxiuqinia dokdonensis strain SK.</title>
        <authorList>
            <person name="Ahn S."/>
            <person name="Kim B.-C."/>
        </authorList>
    </citation>
    <scope>NUCLEOTIDE SEQUENCE [LARGE SCALE GENOMIC DNA]</scope>
    <source>
        <strain evidence="2">SK</strain>
    </source>
</reference>
<comment type="caution">
    <text evidence="1">The sequence shown here is derived from an EMBL/GenBank/DDBJ whole genome shotgun (WGS) entry which is preliminary data.</text>
</comment>
<dbReference type="RefSeq" id="WP_053186469.1">
    <property type="nucleotide sequence ID" value="NZ_LGIA01000184.1"/>
</dbReference>
<dbReference type="AlphaFoldDB" id="A0A0L8V560"/>
<evidence type="ECO:0000313" key="1">
    <source>
        <dbReference type="EMBL" id="KOH43498.1"/>
    </source>
</evidence>